<evidence type="ECO:0000256" key="1">
    <source>
        <dbReference type="SAM" id="MobiDB-lite"/>
    </source>
</evidence>
<evidence type="ECO:0000313" key="4">
    <source>
        <dbReference type="EMBL" id="SKA98205.1"/>
    </source>
</evidence>
<protein>
    <submittedName>
        <fullName evidence="4">Multidrug efflux pump subunit AcrA (Membrane-fusion protein)</fullName>
    </submittedName>
</protein>
<feature type="region of interest" description="Disordered" evidence="1">
    <location>
        <begin position="207"/>
        <end position="239"/>
    </location>
</feature>
<dbReference type="AlphaFoldDB" id="A0A1T4YAA6"/>
<dbReference type="Gene3D" id="2.40.50.100">
    <property type="match status" value="1"/>
</dbReference>
<proteinExistence type="predicted"/>
<dbReference type="PANTHER" id="PTHR30469:SF33">
    <property type="entry name" value="SLR1207 PROTEIN"/>
    <property type="match status" value="1"/>
</dbReference>
<feature type="domain" description="Multidrug resistance protein MdtA-like C-terminal permuted SH3" evidence="3">
    <location>
        <begin position="270"/>
        <end position="324"/>
    </location>
</feature>
<keyword evidence="2" id="KW-0812">Transmembrane</keyword>
<name>A0A1T4YAA6_9MICO</name>
<keyword evidence="2" id="KW-1133">Transmembrane helix</keyword>
<dbReference type="Pfam" id="PF25967">
    <property type="entry name" value="RND-MFP_C"/>
    <property type="match status" value="1"/>
</dbReference>
<evidence type="ECO:0000313" key="5">
    <source>
        <dbReference type="Proteomes" id="UP000189735"/>
    </source>
</evidence>
<feature type="compositionally biased region" description="Gly residues" evidence="1">
    <location>
        <begin position="210"/>
        <end position="239"/>
    </location>
</feature>
<feature type="transmembrane region" description="Helical" evidence="2">
    <location>
        <begin position="7"/>
        <end position="29"/>
    </location>
</feature>
<dbReference type="Gene3D" id="2.40.420.20">
    <property type="match status" value="1"/>
</dbReference>
<keyword evidence="2" id="KW-0472">Membrane</keyword>
<dbReference type="GO" id="GO:0015562">
    <property type="term" value="F:efflux transmembrane transporter activity"/>
    <property type="evidence" value="ECO:0007669"/>
    <property type="project" value="TreeGrafter"/>
</dbReference>
<evidence type="ECO:0000259" key="3">
    <source>
        <dbReference type="Pfam" id="PF25967"/>
    </source>
</evidence>
<dbReference type="Proteomes" id="UP000189735">
    <property type="component" value="Unassembled WGS sequence"/>
</dbReference>
<accession>A0A1T4YAA6</accession>
<dbReference type="GO" id="GO:1990281">
    <property type="term" value="C:efflux pump complex"/>
    <property type="evidence" value="ECO:0007669"/>
    <property type="project" value="TreeGrafter"/>
</dbReference>
<dbReference type="RefSeq" id="WP_139368734.1">
    <property type="nucleotide sequence ID" value="NZ_FUYG01000006.1"/>
</dbReference>
<evidence type="ECO:0000256" key="2">
    <source>
        <dbReference type="SAM" id="Phobius"/>
    </source>
</evidence>
<reference evidence="5" key="1">
    <citation type="submission" date="2017-02" db="EMBL/GenBank/DDBJ databases">
        <authorList>
            <person name="Varghese N."/>
            <person name="Submissions S."/>
        </authorList>
    </citation>
    <scope>NUCLEOTIDE SEQUENCE [LARGE SCALE GENOMIC DNA]</scope>
    <source>
        <strain evidence="5">VKM Ac-2052</strain>
    </source>
</reference>
<gene>
    <name evidence="4" type="ORF">SAMN06295879_2537</name>
</gene>
<dbReference type="InterPro" id="IPR058627">
    <property type="entry name" value="MdtA-like_C"/>
</dbReference>
<dbReference type="PANTHER" id="PTHR30469">
    <property type="entry name" value="MULTIDRUG RESISTANCE PROTEIN MDTA"/>
    <property type="match status" value="1"/>
</dbReference>
<dbReference type="EMBL" id="FUYG01000006">
    <property type="protein sequence ID" value="SKA98205.1"/>
    <property type="molecule type" value="Genomic_DNA"/>
</dbReference>
<organism evidence="4 5">
    <name type="scientific">Agreia bicolorata</name>
    <dbReference type="NCBI Taxonomy" id="110935"/>
    <lineage>
        <taxon>Bacteria</taxon>
        <taxon>Bacillati</taxon>
        <taxon>Actinomycetota</taxon>
        <taxon>Actinomycetes</taxon>
        <taxon>Micrococcales</taxon>
        <taxon>Microbacteriaceae</taxon>
        <taxon>Agreia</taxon>
    </lineage>
</organism>
<sequence length="351" mass="34820">MGVVRKWVFPVVRILLIAAIAVALGKLAFFPDKTDDVSAVPTGEIVEPVIPVALGTIVNDVVVQSTVTADPAAPLKSTAAGTVDEIFFPQGAVVAAGDTVFDVKVEIVRSPEDSIDEEGKTKPKIYRYEQVTAPAAGVLSSLGVISGQDVTIGMVAGQIAPPTFSVSGSLQPEQRYRLVDQPTDASIAITGGPAAFTCTGLRITTPLAGSEGGNTGGDTTGGGAVGGASTGGTGGGGGSTTTVSCAIPGEVTVFSGLAAEMTISGGKAENVLVVPTTAVRGAALSGTVWVSLADGSTEERAVGLGLNDGSQVEITGGLVEGDQILQFAPGALADPSGCPPGAMDCGGVIAR</sequence>